<sequence>MFEQATDIGPAQRRQRLARLRNEGIDAGVARRQRLVQPQT</sequence>
<reference evidence="2" key="2">
    <citation type="submission" date="2014-11" db="EMBL/GenBank/DDBJ databases">
        <title>Draft genome sequence of Hydrogenophaga intermedia S1.</title>
        <authorList>
            <person name="Gan H.M."/>
            <person name="Chew T.H."/>
            <person name="Stolz A."/>
        </authorList>
    </citation>
    <scope>NUCLEOTIDE SEQUENCE [LARGE SCALE GENOMIC DNA]</scope>
    <source>
        <strain evidence="2">S1</strain>
    </source>
</reference>
<keyword evidence="2" id="KW-1185">Reference proteome</keyword>
<organism evidence="1 2">
    <name type="scientific">Hydrogenophaga intermedia</name>
    <dbReference type="NCBI Taxonomy" id="65786"/>
    <lineage>
        <taxon>Bacteria</taxon>
        <taxon>Pseudomonadati</taxon>
        <taxon>Pseudomonadota</taxon>
        <taxon>Betaproteobacteria</taxon>
        <taxon>Burkholderiales</taxon>
        <taxon>Comamonadaceae</taxon>
        <taxon>Hydrogenophaga</taxon>
    </lineage>
</organism>
<dbReference type="EMBL" id="CCAE010000027">
    <property type="protein sequence ID" value="CDN88643.1"/>
    <property type="molecule type" value="Genomic_DNA"/>
</dbReference>
<evidence type="ECO:0000313" key="1">
    <source>
        <dbReference type="EMBL" id="CDN88643.1"/>
    </source>
</evidence>
<accession>A0A1L1PLE9</accession>
<gene>
    <name evidence="1" type="ORF">BN948_03078</name>
</gene>
<proteinExistence type="predicted"/>
<reference evidence="2" key="1">
    <citation type="submission" date="2014-02" db="EMBL/GenBank/DDBJ databases">
        <authorList>
            <person name="Gan H."/>
        </authorList>
    </citation>
    <scope>NUCLEOTIDE SEQUENCE [LARGE SCALE GENOMIC DNA]</scope>
    <source>
        <strain evidence="2">S1</strain>
    </source>
</reference>
<dbReference type="Proteomes" id="UP000028878">
    <property type="component" value="Unassembled WGS sequence"/>
</dbReference>
<dbReference type="AlphaFoldDB" id="A0A1L1PLE9"/>
<name>A0A1L1PLE9_HYDIT</name>
<protein>
    <submittedName>
        <fullName evidence="1">Uncharacterized protein</fullName>
    </submittedName>
</protein>
<evidence type="ECO:0000313" key="2">
    <source>
        <dbReference type="Proteomes" id="UP000028878"/>
    </source>
</evidence>